<gene>
    <name evidence="1" type="ORF">LTRI10_LOCUS41245</name>
</gene>
<evidence type="ECO:0000313" key="2">
    <source>
        <dbReference type="Proteomes" id="UP001497516"/>
    </source>
</evidence>
<dbReference type="EMBL" id="OZ034820">
    <property type="protein sequence ID" value="CAL1401169.1"/>
    <property type="molecule type" value="Genomic_DNA"/>
</dbReference>
<dbReference type="InterPro" id="IPR052343">
    <property type="entry name" value="Retrotransposon-Effector_Assoc"/>
</dbReference>
<protein>
    <recommendedName>
        <fullName evidence="3">Reverse transcriptase</fullName>
    </recommendedName>
</protein>
<dbReference type="Proteomes" id="UP001497516">
    <property type="component" value="Chromosome 7"/>
</dbReference>
<dbReference type="PANTHER" id="PTHR46890:SF48">
    <property type="entry name" value="RNA-DIRECTED DNA POLYMERASE"/>
    <property type="match status" value="1"/>
</dbReference>
<dbReference type="AlphaFoldDB" id="A0AAV2FTA6"/>
<reference evidence="1 2" key="1">
    <citation type="submission" date="2024-04" db="EMBL/GenBank/DDBJ databases">
        <authorList>
            <person name="Fracassetti M."/>
        </authorList>
    </citation>
    <scope>NUCLEOTIDE SEQUENCE [LARGE SCALE GENOMIC DNA]</scope>
</reference>
<keyword evidence="2" id="KW-1185">Reference proteome</keyword>
<organism evidence="1 2">
    <name type="scientific">Linum trigynum</name>
    <dbReference type="NCBI Taxonomy" id="586398"/>
    <lineage>
        <taxon>Eukaryota</taxon>
        <taxon>Viridiplantae</taxon>
        <taxon>Streptophyta</taxon>
        <taxon>Embryophyta</taxon>
        <taxon>Tracheophyta</taxon>
        <taxon>Spermatophyta</taxon>
        <taxon>Magnoliopsida</taxon>
        <taxon>eudicotyledons</taxon>
        <taxon>Gunneridae</taxon>
        <taxon>Pentapetalae</taxon>
        <taxon>rosids</taxon>
        <taxon>fabids</taxon>
        <taxon>Malpighiales</taxon>
        <taxon>Linaceae</taxon>
        <taxon>Linum</taxon>
    </lineage>
</organism>
<accession>A0AAV2FTA6</accession>
<sequence length="151" mass="17118">MIKKIRNEAGRWFTRQDEISQCLVDYYGTLFTGGTLPTDWPVFDSISPKVGIEDNKALLRPFEKDEVWTALKQMGKRKAPGPDSLSVFFFRKYWSVVGDDVTKAVLQILNTGVMPAGLNHTLITLIPKVKQPVTPKDYRPISLCNVLYQVV</sequence>
<proteinExistence type="predicted"/>
<evidence type="ECO:0008006" key="3">
    <source>
        <dbReference type="Google" id="ProtNLM"/>
    </source>
</evidence>
<dbReference type="PANTHER" id="PTHR46890">
    <property type="entry name" value="NON-LTR RETROLELEMENT REVERSE TRANSCRIPTASE-LIKE PROTEIN-RELATED"/>
    <property type="match status" value="1"/>
</dbReference>
<evidence type="ECO:0000313" key="1">
    <source>
        <dbReference type="EMBL" id="CAL1401169.1"/>
    </source>
</evidence>
<name>A0AAV2FTA6_9ROSI</name>